<name>A0A0F7PG26_9EURY</name>
<dbReference type="PROSITE" id="PS50977">
    <property type="entry name" value="HTH_TETR_2"/>
    <property type="match status" value="1"/>
</dbReference>
<reference evidence="8" key="2">
    <citation type="submission" date="2015-05" db="EMBL/GenBank/DDBJ databases">
        <title>Complete genome sequence of Halanaeroarchaeum sulfurireducens type strain M27-SA2, a sulfate-reducer haloarchaeon from marine anoxic lake Medee.</title>
        <authorList>
            <person name="Messina E."/>
            <person name="Kublanov I.V."/>
            <person name="Toshchakov S."/>
            <person name="Arcadi E."/>
            <person name="La Spada G."/>
            <person name="La Cono V."/>
            <person name="Yakimov M.M."/>
        </authorList>
    </citation>
    <scope>NUCLEOTIDE SEQUENCE [LARGE SCALE GENOMIC DNA]</scope>
    <source>
        <strain evidence="8">M27-SA2</strain>
    </source>
</reference>
<organism evidence="6 9">
    <name type="scientific">Halanaeroarchaeum sulfurireducens</name>
    <dbReference type="NCBI Taxonomy" id="1604004"/>
    <lineage>
        <taxon>Archaea</taxon>
        <taxon>Methanobacteriati</taxon>
        <taxon>Methanobacteriota</taxon>
        <taxon>Stenosarchaea group</taxon>
        <taxon>Halobacteria</taxon>
        <taxon>Halobacteriales</taxon>
        <taxon>Halobacteriaceae</taxon>
        <taxon>Halanaeroarchaeum</taxon>
    </lineage>
</organism>
<keyword evidence="3" id="KW-0804">Transcription</keyword>
<dbReference type="GO" id="GO:0000976">
    <property type="term" value="F:transcription cis-regulatory region binding"/>
    <property type="evidence" value="ECO:0007669"/>
    <property type="project" value="TreeGrafter"/>
</dbReference>
<dbReference type="InterPro" id="IPR050109">
    <property type="entry name" value="HTH-type_TetR-like_transc_reg"/>
</dbReference>
<evidence type="ECO:0000256" key="2">
    <source>
        <dbReference type="ARBA" id="ARBA00023125"/>
    </source>
</evidence>
<evidence type="ECO:0000313" key="7">
    <source>
        <dbReference type="EMBL" id="ALG82971.1"/>
    </source>
</evidence>
<feature type="domain" description="HTH tetR-type" evidence="5">
    <location>
        <begin position="10"/>
        <end position="70"/>
    </location>
</feature>
<evidence type="ECO:0000256" key="4">
    <source>
        <dbReference type="PROSITE-ProRule" id="PRU00335"/>
    </source>
</evidence>
<dbReference type="AlphaFoldDB" id="A0A0F7PG26"/>
<dbReference type="GO" id="GO:0003700">
    <property type="term" value="F:DNA-binding transcription factor activity"/>
    <property type="evidence" value="ECO:0007669"/>
    <property type="project" value="TreeGrafter"/>
</dbReference>
<reference evidence="6 9" key="1">
    <citation type="journal article" date="2015" name="ISME J.">
        <title>Elemental sulfur and acetate can support life of a novel strictly anaerobic haloarchaeon.</title>
        <authorList>
            <person name="Sorokin D.Y."/>
            <person name="Kublanov I.V."/>
            <person name="Gavrilov S.N."/>
            <person name="Rojo D."/>
            <person name="Roman P."/>
            <person name="Golyshin P.N."/>
            <person name="Slepak V.Z."/>
            <person name="Smedile F."/>
            <person name="Ferrer M."/>
            <person name="Messina E."/>
            <person name="La Cono V."/>
            <person name="Yakimov M.M."/>
        </authorList>
    </citation>
    <scope>NUCLEOTIDE SEQUENCE [LARGE SCALE GENOMIC DNA]</scope>
    <source>
        <strain evidence="6 9">HSR2</strain>
    </source>
</reference>
<reference evidence="7 8" key="3">
    <citation type="journal article" date="2016" name="Stand. Genomic Sci.">
        <title>Complete genome sequence of 'Halanaeroarchaeum sulfurireducens' M27-SA2, a sulfur-reducing and acetate-oxidizing haloarchaeon from the deep-sea hypersaline anoxic lake Medee.</title>
        <authorList>
            <person name="Messina E."/>
            <person name="Sorokin D.Y."/>
            <person name="Kublanov I.V."/>
            <person name="Toshchakov S."/>
            <person name="Lopatina A."/>
            <person name="Arcadi E."/>
            <person name="Smedile F."/>
            <person name="La Spada G."/>
            <person name="La Cono V."/>
            <person name="Yakimov M.M."/>
        </authorList>
    </citation>
    <scope>NUCLEOTIDE SEQUENCE [LARGE SCALE GENOMIC DNA]</scope>
    <source>
        <strain evidence="7 8">M27-SA2</strain>
    </source>
</reference>
<dbReference type="Gene3D" id="1.10.357.10">
    <property type="entry name" value="Tetracycline Repressor, domain 2"/>
    <property type="match status" value="1"/>
</dbReference>
<evidence type="ECO:0000259" key="5">
    <source>
        <dbReference type="PROSITE" id="PS50977"/>
    </source>
</evidence>
<dbReference type="Pfam" id="PF00440">
    <property type="entry name" value="TetR_N"/>
    <property type="match status" value="1"/>
</dbReference>
<evidence type="ECO:0000313" key="6">
    <source>
        <dbReference type="EMBL" id="AKH98529.1"/>
    </source>
</evidence>
<dbReference type="PANTHER" id="PTHR30055">
    <property type="entry name" value="HTH-TYPE TRANSCRIPTIONAL REGULATOR RUTR"/>
    <property type="match status" value="1"/>
</dbReference>
<keyword evidence="9" id="KW-1185">Reference proteome</keyword>
<dbReference type="GeneID" id="26011435"/>
<dbReference type="EMBL" id="CP011564">
    <property type="protein sequence ID" value="ALG82971.1"/>
    <property type="molecule type" value="Genomic_DNA"/>
</dbReference>
<dbReference type="KEGG" id="hsf:HLASA_2101"/>
<dbReference type="InterPro" id="IPR009057">
    <property type="entry name" value="Homeodomain-like_sf"/>
</dbReference>
<evidence type="ECO:0000256" key="3">
    <source>
        <dbReference type="ARBA" id="ARBA00023163"/>
    </source>
</evidence>
<dbReference type="PATRIC" id="fig|1604004.4.peg.2160"/>
<dbReference type="PANTHER" id="PTHR30055:SF234">
    <property type="entry name" value="HTH-TYPE TRANSCRIPTIONAL REGULATOR BETI"/>
    <property type="match status" value="1"/>
</dbReference>
<dbReference type="Proteomes" id="UP000060390">
    <property type="component" value="Chromosome"/>
</dbReference>
<evidence type="ECO:0000313" key="8">
    <source>
        <dbReference type="Proteomes" id="UP000060390"/>
    </source>
</evidence>
<keyword evidence="2 4" id="KW-0238">DNA-binding</keyword>
<protein>
    <submittedName>
        <fullName evidence="6">TetR family transcriptional regulator</fullName>
    </submittedName>
</protein>
<dbReference type="Proteomes" id="UP000069906">
    <property type="component" value="Chromosome"/>
</dbReference>
<dbReference type="SUPFAM" id="SSF46689">
    <property type="entry name" value="Homeodomain-like"/>
    <property type="match status" value="1"/>
</dbReference>
<dbReference type="RefSeq" id="WP_050049186.1">
    <property type="nucleotide sequence ID" value="NZ_CP008874.1"/>
</dbReference>
<dbReference type="STRING" id="1604004.HLASA_2101"/>
<dbReference type="InterPro" id="IPR001647">
    <property type="entry name" value="HTH_TetR"/>
</dbReference>
<feature type="DNA-binding region" description="H-T-H motif" evidence="4">
    <location>
        <begin position="33"/>
        <end position="52"/>
    </location>
</feature>
<dbReference type="KEGG" id="hsu:HLASF_2067"/>
<keyword evidence="1" id="KW-0805">Transcription regulation</keyword>
<sequence length="208" mass="23969">MKGFSDAERERIRADLIEAGRRLFTDLGLERTRISDLTDAVGIGTSTFYQFFDSKGALYLAVLHHESERIVEDYERKLADAPTLEAEVRLGLASLFEELENNQLFYRSIVENERQVLLRRLPAERQQERYRETNETLVALAERWTGRPRFRADDPETVVGLIRMLTQVVRLREEFKTLDTETEYGQARDLLIDVLVAGLVKADEASST</sequence>
<dbReference type="HOGENOM" id="CLU_069356_42_1_2"/>
<accession>A0A0F7PG26</accession>
<proteinExistence type="predicted"/>
<dbReference type="OrthoDB" id="135877at2157"/>
<gene>
    <name evidence="7" type="ORF">HLASA_2101</name>
    <name evidence="6" type="ORF">HLASF_2067</name>
</gene>
<dbReference type="EMBL" id="CP008874">
    <property type="protein sequence ID" value="AKH98529.1"/>
    <property type="molecule type" value="Genomic_DNA"/>
</dbReference>
<evidence type="ECO:0000256" key="1">
    <source>
        <dbReference type="ARBA" id="ARBA00023015"/>
    </source>
</evidence>
<evidence type="ECO:0000313" key="9">
    <source>
        <dbReference type="Proteomes" id="UP000069906"/>
    </source>
</evidence>